<evidence type="ECO:0000259" key="3">
    <source>
        <dbReference type="Pfam" id="PF00296"/>
    </source>
</evidence>
<organism evidence="4 5">
    <name type="scientific">OM182 bacterium MED-G28</name>
    <dbReference type="NCBI Taxonomy" id="1986256"/>
    <lineage>
        <taxon>Bacteria</taxon>
        <taxon>Pseudomonadati</taxon>
        <taxon>Pseudomonadota</taxon>
        <taxon>Gammaproteobacteria</taxon>
        <taxon>OMG group</taxon>
        <taxon>OM182 clade</taxon>
    </lineage>
</organism>
<evidence type="ECO:0000256" key="2">
    <source>
        <dbReference type="ARBA" id="ARBA00074555"/>
    </source>
</evidence>
<dbReference type="PANTHER" id="PTHR30137:SF20">
    <property type="entry name" value="N-ACETYL-S-ALKYLCYSTEINE MONOOXYGENASE"/>
    <property type="match status" value="1"/>
</dbReference>
<dbReference type="Pfam" id="PF00296">
    <property type="entry name" value="Bac_luciferase"/>
    <property type="match status" value="1"/>
</dbReference>
<dbReference type="SUPFAM" id="SSF51679">
    <property type="entry name" value="Bacterial luciferase-like"/>
    <property type="match status" value="1"/>
</dbReference>
<feature type="domain" description="Luciferase-like" evidence="3">
    <location>
        <begin position="34"/>
        <end position="327"/>
    </location>
</feature>
<dbReference type="Proteomes" id="UP000219329">
    <property type="component" value="Unassembled WGS sequence"/>
</dbReference>
<proteinExistence type="predicted"/>
<dbReference type="NCBIfam" id="TIGR03558">
    <property type="entry name" value="oxido_grp_1"/>
    <property type="match status" value="1"/>
</dbReference>
<reference evidence="4 5" key="1">
    <citation type="submission" date="2017-08" db="EMBL/GenBank/DDBJ databases">
        <title>Fine stratification of microbial communities through a metagenomic profile of the photic zone.</title>
        <authorList>
            <person name="Haro-Moreno J.M."/>
            <person name="Lopez-Perez M."/>
            <person name="De La Torre J."/>
            <person name="Picazo A."/>
            <person name="Camacho A."/>
            <person name="Rodriguez-Valera F."/>
        </authorList>
    </citation>
    <scope>NUCLEOTIDE SEQUENCE [LARGE SCALE GENOMIC DNA]</scope>
    <source>
        <strain evidence="4">MED-G28</strain>
    </source>
</reference>
<evidence type="ECO:0000313" key="5">
    <source>
        <dbReference type="Proteomes" id="UP000219329"/>
    </source>
</evidence>
<dbReference type="FunFam" id="3.20.20.30:FF:000002">
    <property type="entry name" value="LLM class flavin-dependent oxidoreductase"/>
    <property type="match status" value="1"/>
</dbReference>
<comment type="similarity">
    <text evidence="1">To bacterial alkanal monooxygenase alpha and beta chains.</text>
</comment>
<evidence type="ECO:0000313" key="4">
    <source>
        <dbReference type="EMBL" id="PDH32880.1"/>
    </source>
</evidence>
<dbReference type="InterPro" id="IPR011251">
    <property type="entry name" value="Luciferase-like_dom"/>
</dbReference>
<accession>A0A2A5W8U2</accession>
<dbReference type="GO" id="GO:0005829">
    <property type="term" value="C:cytosol"/>
    <property type="evidence" value="ECO:0007669"/>
    <property type="project" value="TreeGrafter"/>
</dbReference>
<name>A0A2A5W8U2_9GAMM</name>
<dbReference type="InterPro" id="IPR019949">
    <property type="entry name" value="CmoO-like"/>
</dbReference>
<protein>
    <recommendedName>
        <fullName evidence="2">Luciferase-like monooxygenase</fullName>
    </recommendedName>
</protein>
<dbReference type="Gene3D" id="3.20.20.30">
    <property type="entry name" value="Luciferase-like domain"/>
    <property type="match status" value="1"/>
</dbReference>
<dbReference type="AlphaFoldDB" id="A0A2A5W8U2"/>
<evidence type="ECO:0000256" key="1">
    <source>
        <dbReference type="ARBA" id="ARBA00007789"/>
    </source>
</evidence>
<dbReference type="PANTHER" id="PTHR30137">
    <property type="entry name" value="LUCIFERASE-LIKE MONOOXYGENASE"/>
    <property type="match status" value="1"/>
</dbReference>
<comment type="caution">
    <text evidence="4">The sequence shown here is derived from an EMBL/GenBank/DDBJ whole genome shotgun (WGS) entry which is preliminary data.</text>
</comment>
<dbReference type="InterPro" id="IPR036661">
    <property type="entry name" value="Luciferase-like_sf"/>
</dbReference>
<dbReference type="EMBL" id="NTJZ01000012">
    <property type="protein sequence ID" value="PDH32880.1"/>
    <property type="molecule type" value="Genomic_DNA"/>
</dbReference>
<dbReference type="InterPro" id="IPR050766">
    <property type="entry name" value="Bact_Lucif_Oxidored"/>
</dbReference>
<gene>
    <name evidence="4" type="ORF">CNF02_10380</name>
</gene>
<sequence length="358" mass="40020">MGLKTEFVSNRPNYRQIFSSTQLGRCNNIRLSVLDQSPIKAGGDAFAALQETLELARLCDDLGYFRYWLAEHHASDALAGCSPEVLLGRLGAETHKIRIGSGGIMLPHYSPYKVAENFKILETLYPGRIDLGIGRAPGTDPFTAAAIRYGSRVGPEHFPNMVLDLQALLNDSDPHTPGMENARAFPRVDTPPGLWMLGSSEDSASLAALTGLPYNFAYFINPQIRPDIFDYYRSHFKPGPNWDEPHSALTLFTVCAETEKEALELSKSRDLWFIRLLSGNPGPFPSVEEAMDYDYSAGEIRAIEDNRDRRAVGTPEQVCEKLESYVKQFDLDEVMILTITHDADARRHSYELLSSAWQ</sequence>
<dbReference type="GO" id="GO:0016705">
    <property type="term" value="F:oxidoreductase activity, acting on paired donors, with incorporation or reduction of molecular oxygen"/>
    <property type="evidence" value="ECO:0007669"/>
    <property type="project" value="InterPro"/>
</dbReference>